<dbReference type="InterPro" id="IPR002213">
    <property type="entry name" value="UDP_glucos_trans"/>
</dbReference>
<dbReference type="AlphaFoldDB" id="A0A4P9Y6A7"/>
<keyword evidence="2" id="KW-0808">Transferase</keyword>
<dbReference type="OrthoDB" id="5835829at2759"/>
<dbReference type="SUPFAM" id="SSF53756">
    <property type="entry name" value="UDP-Glycosyltransferase/glycogen phosphorylase"/>
    <property type="match status" value="1"/>
</dbReference>
<name>A0A4P9Y6A7_9FUNG</name>
<feature type="non-terminal residue" evidence="3">
    <location>
        <position position="1"/>
    </location>
</feature>
<dbReference type="EMBL" id="KZ987812">
    <property type="protein sequence ID" value="RKP14616.1"/>
    <property type="molecule type" value="Genomic_DNA"/>
</dbReference>
<evidence type="ECO:0000256" key="2">
    <source>
        <dbReference type="ARBA" id="ARBA00022679"/>
    </source>
</evidence>
<dbReference type="GO" id="GO:0008194">
    <property type="term" value="F:UDP-glycosyltransferase activity"/>
    <property type="evidence" value="ECO:0007669"/>
    <property type="project" value="InterPro"/>
</dbReference>
<keyword evidence="1" id="KW-0328">Glycosyltransferase</keyword>
<evidence type="ECO:0000256" key="1">
    <source>
        <dbReference type="ARBA" id="ARBA00022676"/>
    </source>
</evidence>
<proteinExistence type="predicted"/>
<dbReference type="Proteomes" id="UP000267251">
    <property type="component" value="Unassembled WGS sequence"/>
</dbReference>
<feature type="non-terminal residue" evidence="3">
    <location>
        <position position="159"/>
    </location>
</feature>
<protein>
    <submittedName>
        <fullName evidence="3">Uncharacterized protein</fullName>
    </submittedName>
</protein>
<reference evidence="4" key="1">
    <citation type="journal article" date="2018" name="Nat. Microbiol.">
        <title>Leveraging single-cell genomics to expand the fungal tree of life.</title>
        <authorList>
            <person name="Ahrendt S.R."/>
            <person name="Quandt C.A."/>
            <person name="Ciobanu D."/>
            <person name="Clum A."/>
            <person name="Salamov A."/>
            <person name="Andreopoulos B."/>
            <person name="Cheng J.F."/>
            <person name="Woyke T."/>
            <person name="Pelin A."/>
            <person name="Henrissat B."/>
            <person name="Reynolds N.K."/>
            <person name="Benny G.L."/>
            <person name="Smith M.E."/>
            <person name="James T.Y."/>
            <person name="Grigoriev I.V."/>
        </authorList>
    </citation>
    <scope>NUCLEOTIDE SEQUENCE [LARGE SCALE GENOMIC DNA]</scope>
</reference>
<sequence>LINSWVGYDPPLPLPPNARLVGPLRRSEKTSPYALDESPSNALPGPLDAFLQSRSSVLYISLGTNAVATPQLIRRIILGGQKAGSADHLLILPSVPQIAVLRHPSTRIFWGHCGASSTIEGILSGLPLIMTPIFADQPKTAMQLEALGVSKTLEKDGED</sequence>
<accession>A0A4P9Y6A7</accession>
<organism evidence="3 4">
    <name type="scientific">Piptocephalis cylindrospora</name>
    <dbReference type="NCBI Taxonomy" id="1907219"/>
    <lineage>
        <taxon>Eukaryota</taxon>
        <taxon>Fungi</taxon>
        <taxon>Fungi incertae sedis</taxon>
        <taxon>Zoopagomycota</taxon>
        <taxon>Zoopagomycotina</taxon>
        <taxon>Zoopagomycetes</taxon>
        <taxon>Zoopagales</taxon>
        <taxon>Piptocephalidaceae</taxon>
        <taxon>Piptocephalis</taxon>
    </lineage>
</organism>
<dbReference type="PANTHER" id="PTHR48043">
    <property type="entry name" value="EG:EG0003.4 PROTEIN-RELATED"/>
    <property type="match status" value="1"/>
</dbReference>
<gene>
    <name evidence="3" type="ORF">BJ684DRAFT_1875</name>
</gene>
<dbReference type="PANTHER" id="PTHR48043:SF145">
    <property type="entry name" value="FI06409P-RELATED"/>
    <property type="match status" value="1"/>
</dbReference>
<dbReference type="InterPro" id="IPR050271">
    <property type="entry name" value="UDP-glycosyltransferase"/>
</dbReference>
<evidence type="ECO:0000313" key="4">
    <source>
        <dbReference type="Proteomes" id="UP000267251"/>
    </source>
</evidence>
<dbReference type="Pfam" id="PF00201">
    <property type="entry name" value="UDPGT"/>
    <property type="match status" value="1"/>
</dbReference>
<evidence type="ECO:0000313" key="3">
    <source>
        <dbReference type="EMBL" id="RKP14616.1"/>
    </source>
</evidence>
<dbReference type="Gene3D" id="3.40.50.2000">
    <property type="entry name" value="Glycogen Phosphorylase B"/>
    <property type="match status" value="1"/>
</dbReference>
<keyword evidence="4" id="KW-1185">Reference proteome</keyword>